<protein>
    <recommendedName>
        <fullName evidence="2">CAAX prenyl protease 2/Lysostaphin resistance protein A-like domain-containing protein</fullName>
    </recommendedName>
</protein>
<dbReference type="InterPro" id="IPR003675">
    <property type="entry name" value="Rce1/LyrA-like_dom"/>
</dbReference>
<dbReference type="PANTHER" id="PTHR35797">
    <property type="entry name" value="PROTEASE-RELATED"/>
    <property type="match status" value="1"/>
</dbReference>
<keyword evidence="1" id="KW-1133">Transmembrane helix</keyword>
<dbReference type="InterPro" id="IPR042150">
    <property type="entry name" value="MmRce1-like"/>
</dbReference>
<dbReference type="Proteomes" id="UP000058074">
    <property type="component" value="Chromosome"/>
</dbReference>
<sequence>MNDTRQGSVIWTYLVLTVVFCALPYFLIGYTGEVGGGNAGYVTALMWGPALAAIVTVAWKKLDWASLGFAWRDTRSSWYSYLLPIGYAAVAYLIIWSTGMGGFAEPESIAALADRLGWTFTDPGRFVPAYFLFVGITGIIAGTARGLGEEIGWRGFLAPRLHDKFGFTGGAAVTGVIWTLWHVPLILFANYNSGAPQWFALTCFFVMVMNLSFIMAWFRLKSGSVWPAAILHGSHNLYIQTIYTPLTAPKGDITAYAIDEFGFLIPLTTFVVALLLWLRRDRAIAAYDARRAAGEAS</sequence>
<keyword evidence="1" id="KW-0812">Transmembrane</keyword>
<feature type="transmembrane region" description="Helical" evidence="1">
    <location>
        <begin position="255"/>
        <end position="278"/>
    </location>
</feature>
<dbReference type="AlphaFoldDB" id="A0A0N7GS11"/>
<feature type="transmembrane region" description="Helical" evidence="1">
    <location>
        <begin position="126"/>
        <end position="144"/>
    </location>
</feature>
<feature type="transmembrane region" description="Helical" evidence="1">
    <location>
        <begin position="40"/>
        <end position="59"/>
    </location>
</feature>
<feature type="transmembrane region" description="Helical" evidence="1">
    <location>
        <begin position="9"/>
        <end position="28"/>
    </location>
</feature>
<evidence type="ECO:0000259" key="2">
    <source>
        <dbReference type="Pfam" id="PF02517"/>
    </source>
</evidence>
<dbReference type="GO" id="GO:0004175">
    <property type="term" value="F:endopeptidase activity"/>
    <property type="evidence" value="ECO:0007669"/>
    <property type="project" value="UniProtKB-ARBA"/>
</dbReference>
<gene>
    <name evidence="3" type="ORF">AN936_03265</name>
</gene>
<dbReference type="Pfam" id="PF02517">
    <property type="entry name" value="Rce1-like"/>
    <property type="match status" value="1"/>
</dbReference>
<proteinExistence type="predicted"/>
<dbReference type="RefSeq" id="WP_054586880.1">
    <property type="nucleotide sequence ID" value="NZ_CP012700.1"/>
</dbReference>
<dbReference type="EMBL" id="CP012700">
    <property type="protein sequence ID" value="ALH79419.1"/>
    <property type="molecule type" value="Genomic_DNA"/>
</dbReference>
<feature type="transmembrane region" description="Helical" evidence="1">
    <location>
        <begin position="197"/>
        <end position="218"/>
    </location>
</feature>
<dbReference type="GO" id="GO:0080120">
    <property type="term" value="P:CAAX-box protein maturation"/>
    <property type="evidence" value="ECO:0007669"/>
    <property type="project" value="UniProtKB-ARBA"/>
</dbReference>
<dbReference type="PATRIC" id="fig|33050.5.peg.682"/>
<feature type="transmembrane region" description="Helical" evidence="1">
    <location>
        <begin position="165"/>
        <end position="191"/>
    </location>
</feature>
<keyword evidence="1" id="KW-0472">Membrane</keyword>
<dbReference type="KEGG" id="smag:AN936_03265"/>
<evidence type="ECO:0000256" key="1">
    <source>
        <dbReference type="SAM" id="Phobius"/>
    </source>
</evidence>
<accession>A0A0N7GS11</accession>
<reference evidence="3 4" key="1">
    <citation type="journal article" date="2015" name="Genome Announc.">
        <title>Complete Genome Sequence of Polypropylene Glycol- and Polyethylene Glycol-Degrading Sphingopyxis macrogoltabida Strain EY-1.</title>
        <authorList>
            <person name="Ohtsubo Y."/>
            <person name="Nagata Y."/>
            <person name="Numata M."/>
            <person name="Tsuchikane K."/>
            <person name="Hosoyama A."/>
            <person name="Yamazoe A."/>
            <person name="Tsuda M."/>
            <person name="Fujita N."/>
            <person name="Kawai F."/>
        </authorList>
    </citation>
    <scope>NUCLEOTIDE SEQUENCE [LARGE SCALE GENOMIC DNA]</scope>
    <source>
        <strain evidence="3 4">EY-1</strain>
    </source>
</reference>
<name>A0A0N7GS11_SPHMC</name>
<feature type="transmembrane region" description="Helical" evidence="1">
    <location>
        <begin position="225"/>
        <end position="243"/>
    </location>
</feature>
<evidence type="ECO:0000313" key="4">
    <source>
        <dbReference type="Proteomes" id="UP000058074"/>
    </source>
</evidence>
<evidence type="ECO:0000313" key="3">
    <source>
        <dbReference type="EMBL" id="ALH79419.1"/>
    </source>
</evidence>
<dbReference type="PANTHER" id="PTHR35797:SF1">
    <property type="entry name" value="PROTEASE"/>
    <property type="match status" value="1"/>
</dbReference>
<feature type="domain" description="CAAX prenyl protease 2/Lysostaphin resistance protein A-like" evidence="2">
    <location>
        <begin position="138"/>
        <end position="237"/>
    </location>
</feature>
<feature type="transmembrane region" description="Helical" evidence="1">
    <location>
        <begin position="79"/>
        <end position="98"/>
    </location>
</feature>
<organism evidence="3 4">
    <name type="scientific">Sphingopyxis macrogoltabida</name>
    <name type="common">Sphingomonas macrogoltabidus</name>
    <dbReference type="NCBI Taxonomy" id="33050"/>
    <lineage>
        <taxon>Bacteria</taxon>
        <taxon>Pseudomonadati</taxon>
        <taxon>Pseudomonadota</taxon>
        <taxon>Alphaproteobacteria</taxon>
        <taxon>Sphingomonadales</taxon>
        <taxon>Sphingomonadaceae</taxon>
        <taxon>Sphingopyxis</taxon>
    </lineage>
</organism>
<dbReference type="OrthoDB" id="3693644at2"/>